<dbReference type="SUPFAM" id="SSF51338">
    <property type="entry name" value="Composite domain of metallo-dependent hydrolases"/>
    <property type="match status" value="1"/>
</dbReference>
<dbReference type="NCBIfam" id="TIGR02318">
    <property type="entry name" value="phosphono_phnM"/>
    <property type="match status" value="1"/>
</dbReference>
<evidence type="ECO:0000313" key="1">
    <source>
        <dbReference type="EMBL" id="NDW04919.1"/>
    </source>
</evidence>
<dbReference type="RefSeq" id="WP_163463166.1">
    <property type="nucleotide sequence ID" value="NZ_JAAAMG010000007.1"/>
</dbReference>
<proteinExistence type="predicted"/>
<dbReference type="InterPro" id="IPR051781">
    <property type="entry name" value="Metallo-dep_Hydrolase"/>
</dbReference>
<accession>A0A6N9T541</accession>
<sequence>MTRSMILANARLVLCDEIVEGAIAIEDGRIAEILPSRSTGGEDVDGDYLLPGLVELHTDQIEGHLNPRSGVVWNAMAAVQAHDGQVATSGITTVFDAVRVGSDENTRADAEAVARLADTIERAVAEGRLRAEHFVHLRCEVSADDVVEGFDLLKDHPRLRLVSLMDHAPGQRQFHDMAALRAYLTDKFKMSEADFEAFAAARIAQSEKNAGPHRRAIAAECQTRGIALASHDDATIAHVAESIALGTRISEFPTTIAAAEASRAAGMKVLMGAPNVVRGRSHSGNVSAIQLLRAGLLDVLSSDYVPFSLIQAVFTLADTGLVPLPAATRLASANPGEAAGLADRGRIAAGLRADLIRVAHQPGEPPVVRAIWRQGKRVA</sequence>
<dbReference type="GO" id="GO:0016810">
    <property type="term" value="F:hydrolase activity, acting on carbon-nitrogen (but not peptide) bonds"/>
    <property type="evidence" value="ECO:0007669"/>
    <property type="project" value="InterPro"/>
</dbReference>
<dbReference type="NCBIfam" id="NF011983">
    <property type="entry name" value="PRK15446.1-4"/>
    <property type="match status" value="1"/>
</dbReference>
<dbReference type="PIRSF" id="PIRSF038971">
    <property type="entry name" value="PhnM"/>
    <property type="match status" value="1"/>
</dbReference>
<dbReference type="NCBIfam" id="NF011981">
    <property type="entry name" value="PRK15446.1-2"/>
    <property type="match status" value="1"/>
</dbReference>
<protein>
    <submittedName>
        <fullName evidence="1">Alpha-D-ribose 1-methylphosphonate 5-triphosphate diphosphatase</fullName>
        <ecNumber evidence="1">3.6.1.63</ecNumber>
    </submittedName>
</protein>
<dbReference type="Gene3D" id="3.20.20.140">
    <property type="entry name" value="Metal-dependent hydrolases"/>
    <property type="match status" value="2"/>
</dbReference>
<dbReference type="EC" id="3.6.1.63" evidence="1"/>
<name>A0A6N9T541_9HYPH</name>
<dbReference type="NCBIfam" id="NF011984">
    <property type="entry name" value="PRK15446.1-5"/>
    <property type="match status" value="1"/>
</dbReference>
<gene>
    <name evidence="1" type="ORF">GTK09_10800</name>
</gene>
<dbReference type="GO" id="GO:0019700">
    <property type="term" value="P:organic phosphonate catabolic process"/>
    <property type="evidence" value="ECO:0007669"/>
    <property type="project" value="InterPro"/>
</dbReference>
<dbReference type="SUPFAM" id="SSF51556">
    <property type="entry name" value="Metallo-dependent hydrolases"/>
    <property type="match status" value="1"/>
</dbReference>
<dbReference type="EMBL" id="JAAAMG010000007">
    <property type="protein sequence ID" value="NDW04919.1"/>
    <property type="molecule type" value="Genomic_DNA"/>
</dbReference>
<dbReference type="PANTHER" id="PTHR43135:SF3">
    <property type="entry name" value="ALPHA-D-RIBOSE 1-METHYLPHOSPHONATE 5-TRIPHOSPHATE DIPHOSPHATASE"/>
    <property type="match status" value="1"/>
</dbReference>
<dbReference type="InterPro" id="IPR011059">
    <property type="entry name" value="Metal-dep_hydrolase_composite"/>
</dbReference>
<keyword evidence="1" id="KW-0378">Hydrolase</keyword>
<dbReference type="NCBIfam" id="NF011990">
    <property type="entry name" value="PRK15446.2-6"/>
    <property type="match status" value="1"/>
</dbReference>
<dbReference type="Proteomes" id="UP000469011">
    <property type="component" value="Unassembled WGS sequence"/>
</dbReference>
<organism evidence="1 2">
    <name type="scientific">Jiella pacifica</name>
    <dbReference type="NCBI Taxonomy" id="2696469"/>
    <lineage>
        <taxon>Bacteria</taxon>
        <taxon>Pseudomonadati</taxon>
        <taxon>Pseudomonadota</taxon>
        <taxon>Alphaproteobacteria</taxon>
        <taxon>Hyphomicrobiales</taxon>
        <taxon>Aurantimonadaceae</taxon>
        <taxon>Jiella</taxon>
    </lineage>
</organism>
<dbReference type="PANTHER" id="PTHR43135">
    <property type="entry name" value="ALPHA-D-RIBOSE 1-METHYLPHOSPHONATE 5-TRIPHOSPHATE DIPHOSPHATASE"/>
    <property type="match status" value="1"/>
</dbReference>
<dbReference type="InterPro" id="IPR012696">
    <property type="entry name" value="PhnM"/>
</dbReference>
<reference evidence="1 2" key="1">
    <citation type="submission" date="2020-01" db="EMBL/GenBank/DDBJ databases">
        <title>Jiella pacifica sp. nov.</title>
        <authorList>
            <person name="Xue Z."/>
            <person name="Zhu S."/>
            <person name="Chen J."/>
            <person name="Yang J."/>
        </authorList>
    </citation>
    <scope>NUCLEOTIDE SEQUENCE [LARGE SCALE GENOMIC DNA]</scope>
    <source>
        <strain evidence="1 2">40Bstr34</strain>
    </source>
</reference>
<dbReference type="Gene3D" id="2.30.40.10">
    <property type="entry name" value="Urease, subunit C, domain 1"/>
    <property type="match status" value="2"/>
</dbReference>
<keyword evidence="2" id="KW-1185">Reference proteome</keyword>
<comment type="caution">
    <text evidence="1">The sequence shown here is derived from an EMBL/GenBank/DDBJ whole genome shotgun (WGS) entry which is preliminary data.</text>
</comment>
<dbReference type="AlphaFoldDB" id="A0A6N9T541"/>
<dbReference type="NCBIfam" id="NF011987">
    <property type="entry name" value="PRK15446.2-3"/>
    <property type="match status" value="1"/>
</dbReference>
<evidence type="ECO:0000313" key="2">
    <source>
        <dbReference type="Proteomes" id="UP000469011"/>
    </source>
</evidence>
<dbReference type="InterPro" id="IPR032466">
    <property type="entry name" value="Metal_Hydrolase"/>
</dbReference>